<feature type="transmembrane region" description="Helical" evidence="1">
    <location>
        <begin position="7"/>
        <end position="27"/>
    </location>
</feature>
<sequence>MRSWTDVVLWSVVLVSLLTWLLAVFGVLAVHPWTPALLVISAAFAVTGMLRQMPGRPRL</sequence>
<protein>
    <recommendedName>
        <fullName evidence="4">Secreted protein</fullName>
    </recommendedName>
</protein>
<keyword evidence="1" id="KW-1133">Transmembrane helix</keyword>
<keyword evidence="1" id="KW-0812">Transmembrane</keyword>
<reference evidence="2 3" key="1">
    <citation type="submission" date="2023-01" db="EMBL/GenBank/DDBJ databases">
        <title>Minimal conservation of predation-associated metabolite biosynthetic gene clusters underscores biosynthetic potential of Myxococcota including descriptions for ten novel species: Archangium lansinium sp. nov., Myxococcus landrumus sp. nov., Nannocystis bai.</title>
        <authorList>
            <person name="Ahearne A."/>
            <person name="Stevens C."/>
            <person name="Dowd S."/>
        </authorList>
    </citation>
    <scope>NUCLEOTIDE SEQUENCE [LARGE SCALE GENOMIC DNA]</scope>
    <source>
        <strain evidence="2 3">WIWO2</strain>
    </source>
</reference>
<organism evidence="2 3">
    <name type="scientific">Sorangium atrum</name>
    <dbReference type="NCBI Taxonomy" id="2995308"/>
    <lineage>
        <taxon>Bacteria</taxon>
        <taxon>Pseudomonadati</taxon>
        <taxon>Myxococcota</taxon>
        <taxon>Polyangia</taxon>
        <taxon>Polyangiales</taxon>
        <taxon>Polyangiaceae</taxon>
        <taxon>Sorangium</taxon>
    </lineage>
</organism>
<keyword evidence="1" id="KW-0472">Membrane</keyword>
<comment type="caution">
    <text evidence="2">The sequence shown here is derived from an EMBL/GenBank/DDBJ whole genome shotgun (WGS) entry which is preliminary data.</text>
</comment>
<dbReference type="EMBL" id="JAQNDK010000002">
    <property type="protein sequence ID" value="MDC0679934.1"/>
    <property type="molecule type" value="Genomic_DNA"/>
</dbReference>
<keyword evidence="3" id="KW-1185">Reference proteome</keyword>
<feature type="transmembrane region" description="Helical" evidence="1">
    <location>
        <begin position="33"/>
        <end position="50"/>
    </location>
</feature>
<proteinExistence type="predicted"/>
<name>A0ABT5C2E4_9BACT</name>
<dbReference type="Proteomes" id="UP001217485">
    <property type="component" value="Unassembled WGS sequence"/>
</dbReference>
<evidence type="ECO:0000256" key="1">
    <source>
        <dbReference type="SAM" id="Phobius"/>
    </source>
</evidence>
<accession>A0ABT5C2E4</accession>
<evidence type="ECO:0008006" key="4">
    <source>
        <dbReference type="Google" id="ProtNLM"/>
    </source>
</evidence>
<evidence type="ECO:0000313" key="2">
    <source>
        <dbReference type="EMBL" id="MDC0679934.1"/>
    </source>
</evidence>
<dbReference type="RefSeq" id="WP_272096946.1">
    <property type="nucleotide sequence ID" value="NZ_JAQNDK010000002.1"/>
</dbReference>
<evidence type="ECO:0000313" key="3">
    <source>
        <dbReference type="Proteomes" id="UP001217485"/>
    </source>
</evidence>
<gene>
    <name evidence="2" type="ORF">POL72_19490</name>
</gene>